<dbReference type="EMBL" id="JAHPMX010000016">
    <property type="protein sequence ID" value="MBU9359432.1"/>
    <property type="molecule type" value="Genomic_DNA"/>
</dbReference>
<organism evidence="1 2">
    <name type="scientific">Burkholderia multivorans</name>
    <dbReference type="NCBI Taxonomy" id="87883"/>
    <lineage>
        <taxon>Bacteria</taxon>
        <taxon>Pseudomonadati</taxon>
        <taxon>Pseudomonadota</taxon>
        <taxon>Betaproteobacteria</taxon>
        <taxon>Burkholderiales</taxon>
        <taxon>Burkholderiaceae</taxon>
        <taxon>Burkholderia</taxon>
        <taxon>Burkholderia cepacia complex</taxon>
    </lineage>
</organism>
<gene>
    <name evidence="1" type="ORF">KTE52_24125</name>
</gene>
<sequence length="49" mass="5577">MDADAARTFLAWHPNAELQVIPSCGHYPMQECPPYFATVIERFLKLNAI</sequence>
<dbReference type="GO" id="GO:0016787">
    <property type="term" value="F:hydrolase activity"/>
    <property type="evidence" value="ECO:0007669"/>
    <property type="project" value="UniProtKB-KW"/>
</dbReference>
<comment type="caution">
    <text evidence="1">The sequence shown here is derived from an EMBL/GenBank/DDBJ whole genome shotgun (WGS) entry which is preliminary data.</text>
</comment>
<evidence type="ECO:0000313" key="2">
    <source>
        <dbReference type="Proteomes" id="UP001196915"/>
    </source>
</evidence>
<evidence type="ECO:0000313" key="1">
    <source>
        <dbReference type="EMBL" id="MBU9359432.1"/>
    </source>
</evidence>
<reference evidence="1" key="1">
    <citation type="submission" date="2021-06" db="EMBL/GenBank/DDBJ databases">
        <title>A collection of bacterial strains from the Burkholderia cepacia Research Laboratory and Repository.</title>
        <authorList>
            <person name="Lipuma J."/>
            <person name="Spilker T."/>
        </authorList>
    </citation>
    <scope>NUCLEOTIDE SEQUENCE</scope>
    <source>
        <strain evidence="1">AU37435</strain>
    </source>
</reference>
<name>A0AAP2MRH8_9BURK</name>
<proteinExistence type="predicted"/>
<dbReference type="InterPro" id="IPR029058">
    <property type="entry name" value="AB_hydrolase_fold"/>
</dbReference>
<accession>A0AAP2MRH8</accession>
<dbReference type="AlphaFoldDB" id="A0AAP2MRH8"/>
<protein>
    <submittedName>
        <fullName evidence="1">Alpha/beta hydrolase</fullName>
    </submittedName>
</protein>
<dbReference type="SUPFAM" id="SSF53474">
    <property type="entry name" value="alpha/beta-Hydrolases"/>
    <property type="match status" value="1"/>
</dbReference>
<keyword evidence="1" id="KW-0378">Hydrolase</keyword>
<dbReference type="Proteomes" id="UP001196915">
    <property type="component" value="Unassembled WGS sequence"/>
</dbReference>
<dbReference type="Gene3D" id="3.40.50.1820">
    <property type="entry name" value="alpha/beta hydrolase"/>
    <property type="match status" value="1"/>
</dbReference>